<accession>A0A1J1IK36</accession>
<proteinExistence type="predicted"/>
<dbReference type="EMBL" id="CVRI01000054">
    <property type="protein sequence ID" value="CRL00595.1"/>
    <property type="molecule type" value="Genomic_DNA"/>
</dbReference>
<keyword evidence="2" id="KW-1185">Reference proteome</keyword>
<gene>
    <name evidence="1" type="ORF">CLUMA_CG013855</name>
</gene>
<dbReference type="AlphaFoldDB" id="A0A1J1IK36"/>
<dbReference type="Proteomes" id="UP000183832">
    <property type="component" value="Unassembled WGS sequence"/>
</dbReference>
<evidence type="ECO:0000313" key="1">
    <source>
        <dbReference type="EMBL" id="CRL00595.1"/>
    </source>
</evidence>
<reference evidence="1 2" key="1">
    <citation type="submission" date="2015-04" db="EMBL/GenBank/DDBJ databases">
        <authorList>
            <person name="Syromyatnikov M.Y."/>
            <person name="Popov V.N."/>
        </authorList>
    </citation>
    <scope>NUCLEOTIDE SEQUENCE [LARGE SCALE GENOMIC DNA]</scope>
</reference>
<protein>
    <submittedName>
        <fullName evidence="1">CLUMA_CG013855, isoform A</fullName>
    </submittedName>
</protein>
<name>A0A1J1IK36_9DIPT</name>
<organism evidence="1 2">
    <name type="scientific">Clunio marinus</name>
    <dbReference type="NCBI Taxonomy" id="568069"/>
    <lineage>
        <taxon>Eukaryota</taxon>
        <taxon>Metazoa</taxon>
        <taxon>Ecdysozoa</taxon>
        <taxon>Arthropoda</taxon>
        <taxon>Hexapoda</taxon>
        <taxon>Insecta</taxon>
        <taxon>Pterygota</taxon>
        <taxon>Neoptera</taxon>
        <taxon>Endopterygota</taxon>
        <taxon>Diptera</taxon>
        <taxon>Nematocera</taxon>
        <taxon>Chironomoidea</taxon>
        <taxon>Chironomidae</taxon>
        <taxon>Clunio</taxon>
    </lineage>
</organism>
<sequence>MRYASKPNEEIIQSRAYRTRQKLINTVKSSNQYHTIQAVMSFNPLLPDISSEFKLNELCVYEARVM</sequence>
<evidence type="ECO:0000313" key="2">
    <source>
        <dbReference type="Proteomes" id="UP000183832"/>
    </source>
</evidence>